<gene>
    <name evidence="3" type="ORF">NH26_16350</name>
</gene>
<feature type="compositionally biased region" description="Polar residues" evidence="1">
    <location>
        <begin position="269"/>
        <end position="315"/>
    </location>
</feature>
<evidence type="ECO:0000313" key="3">
    <source>
        <dbReference type="EMBL" id="OHX67797.1"/>
    </source>
</evidence>
<dbReference type="AlphaFoldDB" id="A0A1S1Z3J0"/>
<feature type="chain" id="PRO_5010372998" evidence="2">
    <location>
        <begin position="21"/>
        <end position="337"/>
    </location>
</feature>
<dbReference type="STRING" id="915059.NH26_16350"/>
<feature type="region of interest" description="Disordered" evidence="1">
    <location>
        <begin position="240"/>
        <end position="337"/>
    </location>
</feature>
<protein>
    <submittedName>
        <fullName evidence="3">Uncharacterized protein</fullName>
    </submittedName>
</protein>
<dbReference type="RefSeq" id="WP_052431826.1">
    <property type="nucleotide sequence ID" value="NZ_JRYR02000001.1"/>
</dbReference>
<comment type="caution">
    <text evidence="3">The sequence shown here is derived from an EMBL/GenBank/DDBJ whole genome shotgun (WGS) entry which is preliminary data.</text>
</comment>
<organism evidence="3 4">
    <name type="scientific">Flammeovirga pacifica</name>
    <dbReference type="NCBI Taxonomy" id="915059"/>
    <lineage>
        <taxon>Bacteria</taxon>
        <taxon>Pseudomonadati</taxon>
        <taxon>Bacteroidota</taxon>
        <taxon>Cytophagia</taxon>
        <taxon>Cytophagales</taxon>
        <taxon>Flammeovirgaceae</taxon>
        <taxon>Flammeovirga</taxon>
    </lineage>
</organism>
<evidence type="ECO:0000256" key="1">
    <source>
        <dbReference type="SAM" id="MobiDB-lite"/>
    </source>
</evidence>
<evidence type="ECO:0000256" key="2">
    <source>
        <dbReference type="SAM" id="SignalP"/>
    </source>
</evidence>
<keyword evidence="4" id="KW-1185">Reference proteome</keyword>
<feature type="compositionally biased region" description="Low complexity" evidence="1">
    <location>
        <begin position="316"/>
        <end position="337"/>
    </location>
</feature>
<reference evidence="3 4" key="1">
    <citation type="journal article" date="2012" name="Int. J. Syst. Evol. Microbiol.">
        <title>Flammeovirga pacifica sp. nov., isolated from deep-sea sediment.</title>
        <authorList>
            <person name="Xu H."/>
            <person name="Fu Y."/>
            <person name="Yang N."/>
            <person name="Ding Z."/>
            <person name="Lai Q."/>
            <person name="Zeng R."/>
        </authorList>
    </citation>
    <scope>NUCLEOTIDE SEQUENCE [LARGE SCALE GENOMIC DNA]</scope>
    <source>
        <strain evidence="4">DSM 24597 / LMG 26175 / WPAGA1</strain>
    </source>
</reference>
<dbReference type="EMBL" id="JRYR02000001">
    <property type="protein sequence ID" value="OHX67797.1"/>
    <property type="molecule type" value="Genomic_DNA"/>
</dbReference>
<name>A0A1S1Z3J0_FLAPC</name>
<sequence length="337" mass="35837">MNKWISTALSTLFIITSAQAQEFDDMYFTKADREVLSAKPAAIPVDMGMHSFPATPERENPQSRFSNPDGAGSGYGYNYYVTEEGVIPSSIPTEGNAYMEATQGMSIAEQAGQTSGSGGFFSNPSVSVGMSAGTYGTGTSIGIGFGNNSAFQLGLGIGMGMGMGMYPGYGMGYPGMGWGMGYPGYGMGYPGMGWGMGYPGYGMGYPGMGWNDPMYGYGYPGYGYPGMGWGYRPVYQRPQSPEQRAYANSVRNRSVAQANKGLKYPSRYRTPSTASSGTRTSTPSKSSRYNNTRSSDPFNNNSFGRPSYNSGGSSFRASPSFGAGRSSGSAGRSIRRR</sequence>
<evidence type="ECO:0000313" key="4">
    <source>
        <dbReference type="Proteomes" id="UP000179797"/>
    </source>
</evidence>
<dbReference type="Proteomes" id="UP000179797">
    <property type="component" value="Unassembled WGS sequence"/>
</dbReference>
<keyword evidence="2" id="KW-0732">Signal</keyword>
<accession>A0A1S1Z3J0</accession>
<feature type="signal peptide" evidence="2">
    <location>
        <begin position="1"/>
        <end position="20"/>
    </location>
</feature>
<proteinExistence type="predicted"/>